<feature type="transmembrane region" description="Helical" evidence="2">
    <location>
        <begin position="1149"/>
        <end position="1171"/>
    </location>
</feature>
<dbReference type="EnsemblMetazoa" id="BGLB039155-RB">
    <property type="protein sequence ID" value="BGLB039155-PB"/>
    <property type="gene ID" value="BGLB039155"/>
</dbReference>
<dbReference type="SUPFAM" id="SSF81665">
    <property type="entry name" value="Calcium ATPase, transmembrane domain M"/>
    <property type="match status" value="1"/>
</dbReference>
<name>A0A2C9M6X8_BIOGL</name>
<feature type="transmembrane region" description="Helical" evidence="2">
    <location>
        <begin position="1325"/>
        <end position="1347"/>
    </location>
</feature>
<feature type="transmembrane region" description="Helical" evidence="2">
    <location>
        <begin position="1229"/>
        <end position="1251"/>
    </location>
</feature>
<keyword evidence="2" id="KW-1133">Transmembrane helix</keyword>
<dbReference type="Proteomes" id="UP000076420">
    <property type="component" value="Unassembled WGS sequence"/>
</dbReference>
<dbReference type="OrthoDB" id="5568754at2759"/>
<dbReference type="Gene3D" id="1.20.1110.10">
    <property type="entry name" value="Calcium-transporting ATPase, transmembrane domain"/>
    <property type="match status" value="1"/>
</dbReference>
<keyword evidence="2" id="KW-0812">Transmembrane</keyword>
<evidence type="ECO:0000256" key="2">
    <source>
        <dbReference type="SAM" id="Phobius"/>
    </source>
</evidence>
<organism evidence="3 4">
    <name type="scientific">Biomphalaria glabrata</name>
    <name type="common">Bloodfluke planorb</name>
    <name type="synonym">Freshwater snail</name>
    <dbReference type="NCBI Taxonomy" id="6526"/>
    <lineage>
        <taxon>Eukaryota</taxon>
        <taxon>Metazoa</taxon>
        <taxon>Spiralia</taxon>
        <taxon>Lophotrochozoa</taxon>
        <taxon>Mollusca</taxon>
        <taxon>Gastropoda</taxon>
        <taxon>Heterobranchia</taxon>
        <taxon>Euthyneura</taxon>
        <taxon>Panpulmonata</taxon>
        <taxon>Hygrophila</taxon>
        <taxon>Lymnaeoidea</taxon>
        <taxon>Planorbidae</taxon>
        <taxon>Biomphalaria</taxon>
    </lineage>
</organism>
<feature type="compositionally biased region" description="Basic residues" evidence="1">
    <location>
        <begin position="440"/>
        <end position="450"/>
    </location>
</feature>
<feature type="transmembrane region" description="Helical" evidence="2">
    <location>
        <begin position="1294"/>
        <end position="1313"/>
    </location>
</feature>
<feature type="transmembrane region" description="Helical" evidence="2">
    <location>
        <begin position="295"/>
        <end position="317"/>
    </location>
</feature>
<dbReference type="EnsemblMetazoa" id="BGLB039155-RD">
    <property type="protein sequence ID" value="BGLB039155-PD"/>
    <property type="gene ID" value="BGLB039155"/>
</dbReference>
<feature type="compositionally biased region" description="Polar residues" evidence="1">
    <location>
        <begin position="810"/>
        <end position="821"/>
    </location>
</feature>
<proteinExistence type="predicted"/>
<feature type="transmembrane region" description="Helical" evidence="2">
    <location>
        <begin position="264"/>
        <end position="283"/>
    </location>
</feature>
<dbReference type="STRING" id="6526.A0A2C9M6X8"/>
<dbReference type="VEuPathDB" id="VectorBase:BGLB039155"/>
<evidence type="ECO:0008006" key="5">
    <source>
        <dbReference type="Google" id="ProtNLM"/>
    </source>
</evidence>
<evidence type="ECO:0000256" key="1">
    <source>
        <dbReference type="SAM" id="MobiDB-lite"/>
    </source>
</evidence>
<feature type="region of interest" description="Disordered" evidence="1">
    <location>
        <begin position="810"/>
        <end position="835"/>
    </location>
</feature>
<feature type="region of interest" description="Disordered" evidence="1">
    <location>
        <begin position="910"/>
        <end position="961"/>
    </location>
</feature>
<feature type="transmembrane region" description="Helical" evidence="2">
    <location>
        <begin position="1367"/>
        <end position="1385"/>
    </location>
</feature>
<feature type="compositionally biased region" description="Basic and acidic residues" evidence="1">
    <location>
        <begin position="919"/>
        <end position="935"/>
    </location>
</feature>
<protein>
    <recommendedName>
        <fullName evidence="5">Cation-transporting P-type ATPase C-terminal domain-containing protein</fullName>
    </recommendedName>
</protein>
<evidence type="ECO:0000313" key="3">
    <source>
        <dbReference type="EnsemblMetazoa" id="BGLB039155-PB"/>
    </source>
</evidence>
<keyword evidence="2" id="KW-0472">Membrane</keyword>
<dbReference type="PANTHER" id="PTHR13219">
    <property type="entry name" value="TRANSMEMBRANE PROTEIN 94"/>
    <property type="match status" value="1"/>
</dbReference>
<evidence type="ECO:0000313" key="4">
    <source>
        <dbReference type="Proteomes" id="UP000076420"/>
    </source>
</evidence>
<feature type="compositionally biased region" description="Acidic residues" evidence="1">
    <location>
        <begin position="948"/>
        <end position="961"/>
    </location>
</feature>
<feature type="transmembrane region" description="Helical" evidence="2">
    <location>
        <begin position="1177"/>
        <end position="1197"/>
    </location>
</feature>
<dbReference type="VEuPathDB" id="VectorBase:BGLAX_028042"/>
<dbReference type="KEGG" id="bgt:106069838"/>
<dbReference type="PANTHER" id="PTHR13219:SF6">
    <property type="entry name" value="TRANSMEMBRANE PROTEIN 94"/>
    <property type="match status" value="1"/>
</dbReference>
<feature type="transmembrane region" description="Helical" evidence="2">
    <location>
        <begin position="46"/>
        <end position="68"/>
    </location>
</feature>
<gene>
    <name evidence="3" type="primary">106069838</name>
</gene>
<dbReference type="InterPro" id="IPR039720">
    <property type="entry name" value="TMEM94"/>
</dbReference>
<feature type="transmembrane region" description="Helical" evidence="2">
    <location>
        <begin position="80"/>
        <end position="102"/>
    </location>
</feature>
<feature type="region of interest" description="Disordered" evidence="1">
    <location>
        <begin position="428"/>
        <end position="459"/>
    </location>
</feature>
<dbReference type="InterPro" id="IPR023298">
    <property type="entry name" value="ATPase_P-typ_TM_dom_sf"/>
</dbReference>
<reference evidence="3" key="1">
    <citation type="submission" date="2020-05" db="UniProtKB">
        <authorList>
            <consortium name="EnsemblMetazoa"/>
        </authorList>
    </citation>
    <scope>IDENTIFICATION</scope>
    <source>
        <strain evidence="3">BB02</strain>
    </source>
</reference>
<accession>A0A2C9M6X8</accession>
<sequence length="1414" mass="159725">MTGLSTVFALQKLKDEIDELLLEQEKILASRRWQRFMSLLVSRSSLYTPVSAMVILSMAVACLVAASMEDVDKFSSGSRTWLVVEALFLILSFMFNMLLIGLRIKRQDANEIGLKRKFLSVLQEAIIQHNFDDDCYPHLHTPMSPCISLQWCCRDNKLVNLPNPLLVSGDVIVMRPGHPAPGHCQSLEDDIVLQEGEIYFTDPQPDKGEGPQPRKPLSTKKFVLKETPITNNFRCMLQENFSKQLSFLENERYTICTVWLERRILPLTLILFLVINIFRHIYIDRHGGHWTEMLLILQIHGSFPLLPILLPFFWTVVNTIGQSHIFAVHDIYRSLKDFKDSSESLGSCSNITVKNADININRLEIFKRSWKMFWGNKPNICPNFEMLHALGNVTALCCVDKKGILSWPNPSAEKVFFFSSATKQKPLEDEDEDKTGKIDKKTKKRKGRHKLNSDSDPSSNIEVLDMTHDTAKLRDAFGVSFDDPNWKDHLPALKPLGLSILLNTCSPKTTEWYTQFTDHVSCAAREKKDTVAVVNRRCLCLLPREIGFMYDAVNIFTHEATLGVYRQVPHEEAEREKQNRARSFIQHKIPMPNQVSVVVKDKLTGMCQLMTQGTGDLVLDCCTDAWNGTDLQTLTEIDRKKVLDFYHRNSMIAYCTAFAYKPLPKSIDHWSSDVYTELMESPSTTKVAHGEDAGVFMDGEDEVTGHQRSHSVDSLLDISPSSSMEELGIGQMIQSHQTFIGMVSLQYQARQDFVQLIDKLESACIRFVHFSKENEVRSRVFAEKMGLEAGWNCHVSLMATESLASQNSSSRNLSCLGNSQPSGGGDGDKVGQTLGSNSTSLIRAKEAASILTNYNSVSRTWSAPSFVNTQEVQVKFAKDTLPIVLDDSVKEDSILLTDVGMSIYNNAESTLPDCLNQNRSDKHYESDSDDGEKHPLVSRKGQRTWAESDLEDDDEDEDFDVQSDSRYTSSYVTEFTEDSLTGALDNRPKHFAALNEAAPSCHWRAEFKGEAHLPRGIENIRPHLKNVDNVPLLVNLFTDCVPEATCEMIQIMQENGEVALVLGSSLNIVNTAVFRQADCSIAIEPLFPQLCARQPVTSNPWNDGGYSPVELASRLLSLPCHLFFHREDNIKLIQLIMESRHYVFALRNCFYLMLSCMLAVSLAQLVGSLALLPPIMAVQQILWVVLFVIPSLSLSLLGNPNEARTMTSATQKNIDHINKQMVLEFIVQFCIRFLPSIIVAVVSFGLVLFSFCKNSLHTQCSLYDQSTYLVNNGTSVYGSWSEKFQGGIVLAQNIFHLYFVIFLVVISMSLVHWQDHLWQRLPFKNVIWSITAGVILFSQVLFCLADVYVRHTMFGSSLPLSDVVPAVWVLGCIWPLFIVAINELAKKREIKLAVRRQRRARLDFDTKLGMNSPF</sequence>